<proteinExistence type="predicted"/>
<accession>A0ACB9BHA7</accession>
<protein>
    <submittedName>
        <fullName evidence="1">Uncharacterized protein</fullName>
    </submittedName>
</protein>
<gene>
    <name evidence="1" type="ORF">L2E82_32464</name>
</gene>
<organism evidence="1 2">
    <name type="scientific">Cichorium intybus</name>
    <name type="common">Chicory</name>
    <dbReference type="NCBI Taxonomy" id="13427"/>
    <lineage>
        <taxon>Eukaryota</taxon>
        <taxon>Viridiplantae</taxon>
        <taxon>Streptophyta</taxon>
        <taxon>Embryophyta</taxon>
        <taxon>Tracheophyta</taxon>
        <taxon>Spermatophyta</taxon>
        <taxon>Magnoliopsida</taxon>
        <taxon>eudicotyledons</taxon>
        <taxon>Gunneridae</taxon>
        <taxon>Pentapetalae</taxon>
        <taxon>asterids</taxon>
        <taxon>campanulids</taxon>
        <taxon>Asterales</taxon>
        <taxon>Asteraceae</taxon>
        <taxon>Cichorioideae</taxon>
        <taxon>Cichorieae</taxon>
        <taxon>Cichoriinae</taxon>
        <taxon>Cichorium</taxon>
    </lineage>
</organism>
<dbReference type="Proteomes" id="UP001055811">
    <property type="component" value="Linkage Group LG06"/>
</dbReference>
<evidence type="ECO:0000313" key="2">
    <source>
        <dbReference type="Proteomes" id="UP001055811"/>
    </source>
</evidence>
<comment type="caution">
    <text evidence="1">The sequence shown here is derived from an EMBL/GenBank/DDBJ whole genome shotgun (WGS) entry which is preliminary data.</text>
</comment>
<keyword evidence="2" id="KW-1185">Reference proteome</keyword>
<name>A0ACB9BHA7_CICIN</name>
<reference evidence="1 2" key="2">
    <citation type="journal article" date="2022" name="Mol. Ecol. Resour.">
        <title>The genomes of chicory, endive, great burdock and yacon provide insights into Asteraceae paleo-polyploidization history and plant inulin production.</title>
        <authorList>
            <person name="Fan W."/>
            <person name="Wang S."/>
            <person name="Wang H."/>
            <person name="Wang A."/>
            <person name="Jiang F."/>
            <person name="Liu H."/>
            <person name="Zhao H."/>
            <person name="Xu D."/>
            <person name="Zhang Y."/>
        </authorList>
    </citation>
    <scope>NUCLEOTIDE SEQUENCE [LARGE SCALE GENOMIC DNA]</scope>
    <source>
        <strain evidence="2">cv. Punajuju</strain>
        <tissue evidence="1">Leaves</tissue>
    </source>
</reference>
<sequence length="242" mass="27039">MTPQPLKIRADIEMKCFQFDGVLHIKDALRKAEAAGNQDCPVKIKLVAPPSYVLITQTVDKTQVKVIDMASRRNVNYTHLPDEDNDSIGNEGRYDPRFDYSPSSMDEVPWKSIALALFLLAIGCGLLLLSKSLHIKIISLTYGLLGLGALTFLPGFYETRIAYYAWRGAQGYRLSGVRYIWELGLSSSFDLFRAAVHNFVIQLALSMINYAQTLIALSTSVCFATIIFCCMPVDDYYLDGSI</sequence>
<reference evidence="2" key="1">
    <citation type="journal article" date="2022" name="Mol. Ecol. Resour.">
        <title>The genomes of chicory, endive, great burdock and yacon provide insights into Asteraceae palaeo-polyploidization history and plant inulin production.</title>
        <authorList>
            <person name="Fan W."/>
            <person name="Wang S."/>
            <person name="Wang H."/>
            <person name="Wang A."/>
            <person name="Jiang F."/>
            <person name="Liu H."/>
            <person name="Zhao H."/>
            <person name="Xu D."/>
            <person name="Zhang Y."/>
        </authorList>
    </citation>
    <scope>NUCLEOTIDE SEQUENCE [LARGE SCALE GENOMIC DNA]</scope>
    <source>
        <strain evidence="2">cv. Punajuju</strain>
    </source>
</reference>
<dbReference type="EMBL" id="CM042014">
    <property type="protein sequence ID" value="KAI3721453.1"/>
    <property type="molecule type" value="Genomic_DNA"/>
</dbReference>
<evidence type="ECO:0000313" key="1">
    <source>
        <dbReference type="EMBL" id="KAI3721453.1"/>
    </source>
</evidence>